<evidence type="ECO:0000313" key="2">
    <source>
        <dbReference type="EMBL" id="KAJ8346098.1"/>
    </source>
</evidence>
<dbReference type="AlphaFoldDB" id="A0A9Q1EW21"/>
<comment type="caution">
    <text evidence="2">The sequence shown here is derived from an EMBL/GenBank/DDBJ whole genome shotgun (WGS) entry which is preliminary data.</text>
</comment>
<proteinExistence type="predicted"/>
<dbReference type="Proteomes" id="UP001152622">
    <property type="component" value="Chromosome 12"/>
</dbReference>
<keyword evidence="3" id="KW-1185">Reference proteome</keyword>
<sequence length="65" mass="6792">MLRPAVAMAMPCAPARRHGDPRGGTTGAVRQPRLCAAGDHGGVGNLTPVDRSPARSVRFNPSSER</sequence>
<accession>A0A9Q1EW21</accession>
<organism evidence="2 3">
    <name type="scientific">Synaphobranchus kaupii</name>
    <name type="common">Kaup's arrowtooth eel</name>
    <dbReference type="NCBI Taxonomy" id="118154"/>
    <lineage>
        <taxon>Eukaryota</taxon>
        <taxon>Metazoa</taxon>
        <taxon>Chordata</taxon>
        <taxon>Craniata</taxon>
        <taxon>Vertebrata</taxon>
        <taxon>Euteleostomi</taxon>
        <taxon>Actinopterygii</taxon>
        <taxon>Neopterygii</taxon>
        <taxon>Teleostei</taxon>
        <taxon>Anguilliformes</taxon>
        <taxon>Synaphobranchidae</taxon>
        <taxon>Synaphobranchus</taxon>
    </lineage>
</organism>
<feature type="region of interest" description="Disordered" evidence="1">
    <location>
        <begin position="1"/>
        <end position="65"/>
    </location>
</feature>
<feature type="compositionally biased region" description="Low complexity" evidence="1">
    <location>
        <begin position="1"/>
        <end position="14"/>
    </location>
</feature>
<protein>
    <submittedName>
        <fullName evidence="2">Uncharacterized protein</fullName>
    </submittedName>
</protein>
<gene>
    <name evidence="2" type="ORF">SKAU_G00302910</name>
</gene>
<reference evidence="2" key="1">
    <citation type="journal article" date="2023" name="Science">
        <title>Genome structures resolve the early diversification of teleost fishes.</title>
        <authorList>
            <person name="Parey E."/>
            <person name="Louis A."/>
            <person name="Montfort J."/>
            <person name="Bouchez O."/>
            <person name="Roques C."/>
            <person name="Iampietro C."/>
            <person name="Lluch J."/>
            <person name="Castinel A."/>
            <person name="Donnadieu C."/>
            <person name="Desvignes T."/>
            <person name="Floi Bucao C."/>
            <person name="Jouanno E."/>
            <person name="Wen M."/>
            <person name="Mejri S."/>
            <person name="Dirks R."/>
            <person name="Jansen H."/>
            <person name="Henkel C."/>
            <person name="Chen W.J."/>
            <person name="Zahm M."/>
            <person name="Cabau C."/>
            <person name="Klopp C."/>
            <person name="Thompson A.W."/>
            <person name="Robinson-Rechavi M."/>
            <person name="Braasch I."/>
            <person name="Lecointre G."/>
            <person name="Bobe J."/>
            <person name="Postlethwait J.H."/>
            <person name="Berthelot C."/>
            <person name="Roest Crollius H."/>
            <person name="Guiguen Y."/>
        </authorList>
    </citation>
    <scope>NUCLEOTIDE SEQUENCE</scope>
    <source>
        <strain evidence="2">WJC10195</strain>
    </source>
</reference>
<name>A0A9Q1EW21_SYNKA</name>
<evidence type="ECO:0000256" key="1">
    <source>
        <dbReference type="SAM" id="MobiDB-lite"/>
    </source>
</evidence>
<evidence type="ECO:0000313" key="3">
    <source>
        <dbReference type="Proteomes" id="UP001152622"/>
    </source>
</evidence>
<dbReference type="EMBL" id="JAINUF010000012">
    <property type="protein sequence ID" value="KAJ8346098.1"/>
    <property type="molecule type" value="Genomic_DNA"/>
</dbReference>